<feature type="domain" description="Luciferase-like" evidence="1">
    <location>
        <begin position="2"/>
        <end position="88"/>
    </location>
</feature>
<dbReference type="GO" id="GO:0016705">
    <property type="term" value="F:oxidoreductase activity, acting on paired donors, with incorporation or reduction of molecular oxygen"/>
    <property type="evidence" value="ECO:0007669"/>
    <property type="project" value="InterPro"/>
</dbReference>
<organism evidence="2 3">
    <name type="scientific">Longimycelium tulufanense</name>
    <dbReference type="NCBI Taxonomy" id="907463"/>
    <lineage>
        <taxon>Bacteria</taxon>
        <taxon>Bacillati</taxon>
        <taxon>Actinomycetota</taxon>
        <taxon>Actinomycetes</taxon>
        <taxon>Pseudonocardiales</taxon>
        <taxon>Pseudonocardiaceae</taxon>
        <taxon>Longimycelium</taxon>
    </lineage>
</organism>
<proteinExistence type="predicted"/>
<gene>
    <name evidence="2" type="ORF">GCM10012275_58180</name>
</gene>
<dbReference type="AlphaFoldDB" id="A0A8J3FZF6"/>
<evidence type="ECO:0000313" key="2">
    <source>
        <dbReference type="EMBL" id="GGM79965.1"/>
    </source>
</evidence>
<evidence type="ECO:0000259" key="1">
    <source>
        <dbReference type="Pfam" id="PF00296"/>
    </source>
</evidence>
<dbReference type="InterPro" id="IPR036661">
    <property type="entry name" value="Luciferase-like_sf"/>
</dbReference>
<sequence length="152" mass="17314">MFAASFAPALRRITTRGAGWLAPPDIDEYRQFAPRIREQWRQQGRSGEPYLVATRKYALGSDAVEALDRVTRHYYSFAGPELIESLIAQAMTTPERINAAINAYEEAGCDELVFLSQHDAPEQVERLADIVIDRLDQKHQRTERDMMSAMVE</sequence>
<dbReference type="SUPFAM" id="SSF51679">
    <property type="entry name" value="Bacterial luciferase-like"/>
    <property type="match status" value="1"/>
</dbReference>
<reference evidence="2" key="1">
    <citation type="journal article" date="2014" name="Int. J. Syst. Evol. Microbiol.">
        <title>Complete genome sequence of Corynebacterium casei LMG S-19264T (=DSM 44701T), isolated from a smear-ripened cheese.</title>
        <authorList>
            <consortium name="US DOE Joint Genome Institute (JGI-PGF)"/>
            <person name="Walter F."/>
            <person name="Albersmeier A."/>
            <person name="Kalinowski J."/>
            <person name="Ruckert C."/>
        </authorList>
    </citation>
    <scope>NUCLEOTIDE SEQUENCE</scope>
    <source>
        <strain evidence="2">CGMCC 4.5737</strain>
    </source>
</reference>
<accession>A0A8J3FZF6</accession>
<dbReference type="Gene3D" id="3.20.20.30">
    <property type="entry name" value="Luciferase-like domain"/>
    <property type="match status" value="1"/>
</dbReference>
<dbReference type="Pfam" id="PF00296">
    <property type="entry name" value="Bac_luciferase"/>
    <property type="match status" value="1"/>
</dbReference>
<dbReference type="Proteomes" id="UP000637578">
    <property type="component" value="Unassembled WGS sequence"/>
</dbReference>
<comment type="caution">
    <text evidence="2">The sequence shown here is derived from an EMBL/GenBank/DDBJ whole genome shotgun (WGS) entry which is preliminary data.</text>
</comment>
<protein>
    <recommendedName>
        <fullName evidence="1">Luciferase-like domain-containing protein</fullName>
    </recommendedName>
</protein>
<dbReference type="InterPro" id="IPR011251">
    <property type="entry name" value="Luciferase-like_dom"/>
</dbReference>
<dbReference type="EMBL" id="BMMK01000046">
    <property type="protein sequence ID" value="GGM79965.1"/>
    <property type="molecule type" value="Genomic_DNA"/>
</dbReference>
<name>A0A8J3FZF6_9PSEU</name>
<keyword evidence="3" id="KW-1185">Reference proteome</keyword>
<evidence type="ECO:0000313" key="3">
    <source>
        <dbReference type="Proteomes" id="UP000637578"/>
    </source>
</evidence>
<reference evidence="2" key="2">
    <citation type="submission" date="2020-09" db="EMBL/GenBank/DDBJ databases">
        <authorList>
            <person name="Sun Q."/>
            <person name="Zhou Y."/>
        </authorList>
    </citation>
    <scope>NUCLEOTIDE SEQUENCE</scope>
    <source>
        <strain evidence="2">CGMCC 4.5737</strain>
    </source>
</reference>